<dbReference type="EMBL" id="CAEZUG010000030">
    <property type="protein sequence ID" value="CAB4591882.1"/>
    <property type="molecule type" value="Genomic_DNA"/>
</dbReference>
<accession>A0A6J6LED3</accession>
<organism evidence="3">
    <name type="scientific">freshwater metagenome</name>
    <dbReference type="NCBI Taxonomy" id="449393"/>
    <lineage>
        <taxon>unclassified sequences</taxon>
        <taxon>metagenomes</taxon>
        <taxon>ecological metagenomes</taxon>
    </lineage>
</organism>
<evidence type="ECO:0000313" key="2">
    <source>
        <dbReference type="EMBL" id="CAB4591882.1"/>
    </source>
</evidence>
<reference evidence="3" key="1">
    <citation type="submission" date="2020-05" db="EMBL/GenBank/DDBJ databases">
        <authorList>
            <person name="Chiriac C."/>
            <person name="Salcher M."/>
            <person name="Ghai R."/>
            <person name="Kavagutti S V."/>
        </authorList>
    </citation>
    <scope>NUCLEOTIDE SEQUENCE</scope>
</reference>
<evidence type="ECO:0000313" key="5">
    <source>
        <dbReference type="EMBL" id="CAB4745074.1"/>
    </source>
</evidence>
<evidence type="ECO:0000313" key="7">
    <source>
        <dbReference type="EMBL" id="CAB5110771.1"/>
    </source>
</evidence>
<evidence type="ECO:0000313" key="6">
    <source>
        <dbReference type="EMBL" id="CAB5052622.1"/>
    </source>
</evidence>
<dbReference type="EMBL" id="CAFBQE010000091">
    <property type="protein sequence ID" value="CAB5052622.1"/>
    <property type="molecule type" value="Genomic_DNA"/>
</dbReference>
<protein>
    <submittedName>
        <fullName evidence="3">Unannotated protein</fullName>
    </submittedName>
</protein>
<evidence type="ECO:0000313" key="4">
    <source>
        <dbReference type="EMBL" id="CAB4667723.1"/>
    </source>
</evidence>
<sequence length="52" mass="5633">MAETYKGTAYCVKCKEKHDFEGTISVSDSGRRTAKGVCPVCGTKISTFLKKA</sequence>
<proteinExistence type="predicted"/>
<dbReference type="Pfam" id="PF18930">
    <property type="entry name" value="DUF5679"/>
    <property type="match status" value="1"/>
</dbReference>
<dbReference type="AlphaFoldDB" id="A0A6J6LED3"/>
<dbReference type="EMBL" id="CAEZZB010000050">
    <property type="protein sequence ID" value="CAB4745074.1"/>
    <property type="molecule type" value="Genomic_DNA"/>
</dbReference>
<dbReference type="InterPro" id="IPR044044">
    <property type="entry name" value="DUF5679"/>
</dbReference>
<evidence type="ECO:0000259" key="1">
    <source>
        <dbReference type="Pfam" id="PF18930"/>
    </source>
</evidence>
<evidence type="ECO:0000313" key="3">
    <source>
        <dbReference type="EMBL" id="CAB4658974.1"/>
    </source>
</evidence>
<gene>
    <name evidence="2" type="ORF">UFOPK1795_00642</name>
    <name evidence="4" type="ORF">UFOPK2265_01175</name>
    <name evidence="3" type="ORF">UFOPK2275_00398</name>
    <name evidence="5" type="ORF">UFOPK2816_00531</name>
    <name evidence="6" type="ORF">UFOPK4284_01052</name>
    <name evidence="7" type="ORF">UFOPK4410_00515</name>
</gene>
<feature type="domain" description="DUF5679" evidence="1">
    <location>
        <begin position="10"/>
        <end position="48"/>
    </location>
</feature>
<dbReference type="EMBL" id="CAEZWP010000091">
    <property type="protein sequence ID" value="CAB4667723.1"/>
    <property type="molecule type" value="Genomic_DNA"/>
</dbReference>
<name>A0A6J6LED3_9ZZZZ</name>
<dbReference type="EMBL" id="CAEZWQ010000029">
    <property type="protein sequence ID" value="CAB4658974.1"/>
    <property type="molecule type" value="Genomic_DNA"/>
</dbReference>
<dbReference type="EMBL" id="CAFBRV010000034">
    <property type="protein sequence ID" value="CAB5110771.1"/>
    <property type="molecule type" value="Genomic_DNA"/>
</dbReference>